<keyword evidence="2" id="KW-1185">Reference proteome</keyword>
<proteinExistence type="predicted"/>
<dbReference type="Proteomes" id="UP001552299">
    <property type="component" value="Unassembled WGS sequence"/>
</dbReference>
<protein>
    <submittedName>
        <fullName evidence="1">Uncharacterized protein</fullName>
    </submittedName>
</protein>
<accession>A0ABD0U677</accession>
<comment type="caution">
    <text evidence="1">The sequence shown here is derived from an EMBL/GenBank/DDBJ whole genome shotgun (WGS) entry which is preliminary data.</text>
</comment>
<evidence type="ECO:0000313" key="2">
    <source>
        <dbReference type="Proteomes" id="UP001552299"/>
    </source>
</evidence>
<dbReference type="EMBL" id="JANQDX010000017">
    <property type="protein sequence ID" value="KAL0908029.1"/>
    <property type="molecule type" value="Genomic_DNA"/>
</dbReference>
<reference evidence="1 2" key="1">
    <citation type="journal article" date="2024" name="Plant Biotechnol. J.">
        <title>Dendrobium thyrsiflorum genome and its molecular insights into genes involved in important horticultural traits.</title>
        <authorList>
            <person name="Chen B."/>
            <person name="Wang J.Y."/>
            <person name="Zheng P.J."/>
            <person name="Li K.L."/>
            <person name="Liang Y.M."/>
            <person name="Chen X.F."/>
            <person name="Zhang C."/>
            <person name="Zhao X."/>
            <person name="He X."/>
            <person name="Zhang G.Q."/>
            <person name="Liu Z.J."/>
            <person name="Xu Q."/>
        </authorList>
    </citation>
    <scope>NUCLEOTIDE SEQUENCE [LARGE SCALE GENOMIC DNA]</scope>
    <source>
        <strain evidence="1">GZMU011</strain>
    </source>
</reference>
<organism evidence="1 2">
    <name type="scientific">Dendrobium thyrsiflorum</name>
    <name type="common">Pinecone-like raceme dendrobium</name>
    <name type="synonym">Orchid</name>
    <dbReference type="NCBI Taxonomy" id="117978"/>
    <lineage>
        <taxon>Eukaryota</taxon>
        <taxon>Viridiplantae</taxon>
        <taxon>Streptophyta</taxon>
        <taxon>Embryophyta</taxon>
        <taxon>Tracheophyta</taxon>
        <taxon>Spermatophyta</taxon>
        <taxon>Magnoliopsida</taxon>
        <taxon>Liliopsida</taxon>
        <taxon>Asparagales</taxon>
        <taxon>Orchidaceae</taxon>
        <taxon>Epidendroideae</taxon>
        <taxon>Malaxideae</taxon>
        <taxon>Dendrobiinae</taxon>
        <taxon>Dendrobium</taxon>
    </lineage>
</organism>
<sequence>MGPQSSGRLEAVLQHNAAARASQILLPLLASLHLGQQRNAPICFAGFGGGAVLAHIAGVRKPAMVGAKPKLGDFSGMRLTKEIAAGAPGLSWLEEMIVPCVFLCEGKIEKKREQLAERSEKVAHFHVSRWRSGGIPAVVEEEFRLSPLLFFSSSPLALGPFSKRMRTLFIDFCEWHGSESTKDVGPIRGCMSEFCSIMLTCVEEVEKTHQGCRTYPRLFVRALLDDINLCGREVEIIHQGYLTYPRLYVKAPFDDVNLYGRGRENPLRIYDLSVVVCQSPAR</sequence>
<gene>
    <name evidence="1" type="ORF">M5K25_022493</name>
</gene>
<evidence type="ECO:0000313" key="1">
    <source>
        <dbReference type="EMBL" id="KAL0908029.1"/>
    </source>
</evidence>
<name>A0ABD0U677_DENTH</name>
<dbReference type="AlphaFoldDB" id="A0ABD0U677"/>